<evidence type="ECO:0000313" key="1">
    <source>
        <dbReference type="EMBL" id="KEY62818.1"/>
    </source>
</evidence>
<dbReference type="Proteomes" id="UP000028401">
    <property type="component" value="Unassembled WGS sequence"/>
</dbReference>
<dbReference type="SUPFAM" id="SSF47240">
    <property type="entry name" value="Ferritin-like"/>
    <property type="match status" value="1"/>
</dbReference>
<accession>A0A084ABY9</accession>
<evidence type="ECO:0000313" key="2">
    <source>
        <dbReference type="Proteomes" id="UP000028401"/>
    </source>
</evidence>
<dbReference type="InterPro" id="IPR009078">
    <property type="entry name" value="Ferritin-like_SF"/>
</dbReference>
<organism evidence="1 2">
    <name type="scientific">Lactococcus cremoris subsp. cremoris GE214</name>
    <dbReference type="NCBI Taxonomy" id="1415168"/>
    <lineage>
        <taxon>Bacteria</taxon>
        <taxon>Bacillati</taxon>
        <taxon>Bacillota</taxon>
        <taxon>Bacilli</taxon>
        <taxon>Lactobacillales</taxon>
        <taxon>Streptococcaceae</taxon>
        <taxon>Lactococcus</taxon>
        <taxon>Lactococcus cremoris subsp. cremoris</taxon>
    </lineage>
</organism>
<sequence>MIELSIDEKYEAEVKKSEIDHHKPTAGAMLSHVLSNIFYEKISLMQAGLYAKSANYRIKFREIALKEDEWFYLISEQLLDENELVPTTLDEFVSNHKFIENDPKAKYWTDEALIENFINDFQNQNLFIGRAIKLAQKEEKFSLELAIRKLYGYNLSIIRYFAGELGKTIGEFIEEEDDD</sequence>
<gene>
    <name evidence="1" type="ORF">U725_01043</name>
</gene>
<dbReference type="PATRIC" id="fig|1415168.3.peg.1108"/>
<proteinExistence type="predicted"/>
<name>A0A084ABY9_LACLC</name>
<dbReference type="AlphaFoldDB" id="A0A084ABY9"/>
<dbReference type="EMBL" id="AZSI01000022">
    <property type="protein sequence ID" value="KEY62818.1"/>
    <property type="molecule type" value="Genomic_DNA"/>
</dbReference>
<dbReference type="Gene3D" id="1.20.1260.10">
    <property type="match status" value="1"/>
</dbReference>
<comment type="caution">
    <text evidence="1">The sequence shown here is derived from an EMBL/GenBank/DDBJ whole genome shotgun (WGS) entry which is preliminary data.</text>
</comment>
<reference evidence="1 2" key="1">
    <citation type="submission" date="2014-06" db="EMBL/GenBank/DDBJ databases">
        <title>Draft genome sequence of the putrescine producing strain Lactococcus lactis subsp cremoris GE214.</title>
        <authorList>
            <person name="Ladero V."/>
            <person name="Linares D.M."/>
            <person name="del Rio B."/>
            <person name="Mayo B."/>
            <person name="Martin M.C."/>
            <person name="Fernandez M."/>
            <person name="Alvarez M.A."/>
        </authorList>
    </citation>
    <scope>NUCLEOTIDE SEQUENCE [LARGE SCALE GENOMIC DNA]</scope>
    <source>
        <strain evidence="1 2">GE214</strain>
    </source>
</reference>
<protein>
    <submittedName>
        <fullName evidence="1">Stress induced DNA binding protein</fullName>
    </submittedName>
</protein>
<dbReference type="InterPro" id="IPR012347">
    <property type="entry name" value="Ferritin-like"/>
</dbReference>
<dbReference type="RefSeq" id="WP_042748056.1">
    <property type="nucleotide sequence ID" value="NZ_AZSI01000022.1"/>
</dbReference>